<feature type="region of interest" description="Disordered" evidence="1">
    <location>
        <begin position="1"/>
        <end position="20"/>
    </location>
</feature>
<dbReference type="PANTHER" id="PTHR16064">
    <property type="entry name" value="BTB POZ DOMAIN CONTAINING 7"/>
    <property type="match status" value="1"/>
</dbReference>
<dbReference type="Pfam" id="PF00651">
    <property type="entry name" value="BTB"/>
    <property type="match status" value="2"/>
</dbReference>
<dbReference type="PROSITE" id="PS50097">
    <property type="entry name" value="BTB"/>
    <property type="match status" value="2"/>
</dbReference>
<keyword evidence="4" id="KW-1185">Reference proteome</keyword>
<accession>A0ABY7FDE7</accession>
<organism evidence="3 4">
    <name type="scientific">Mya arenaria</name>
    <name type="common">Soft-shell clam</name>
    <dbReference type="NCBI Taxonomy" id="6604"/>
    <lineage>
        <taxon>Eukaryota</taxon>
        <taxon>Metazoa</taxon>
        <taxon>Spiralia</taxon>
        <taxon>Lophotrochozoa</taxon>
        <taxon>Mollusca</taxon>
        <taxon>Bivalvia</taxon>
        <taxon>Autobranchia</taxon>
        <taxon>Heteroconchia</taxon>
        <taxon>Euheterodonta</taxon>
        <taxon>Imparidentia</taxon>
        <taxon>Neoheterodontei</taxon>
        <taxon>Myida</taxon>
        <taxon>Myoidea</taxon>
        <taxon>Myidae</taxon>
        <taxon>Mya</taxon>
    </lineage>
</organism>
<reference evidence="3" key="1">
    <citation type="submission" date="2022-11" db="EMBL/GenBank/DDBJ databases">
        <title>Centuries of genome instability and evolution in soft-shell clam transmissible cancer (bioRxiv).</title>
        <authorList>
            <person name="Hart S.F.M."/>
            <person name="Yonemitsu M.A."/>
            <person name="Giersch R.M."/>
            <person name="Beal B.F."/>
            <person name="Arriagada G."/>
            <person name="Davis B.W."/>
            <person name="Ostrander E.A."/>
            <person name="Goff S.P."/>
            <person name="Metzger M.J."/>
        </authorList>
    </citation>
    <scope>NUCLEOTIDE SEQUENCE</scope>
    <source>
        <strain evidence="3">MELC-2E11</strain>
        <tissue evidence="3">Siphon/mantle</tissue>
    </source>
</reference>
<feature type="domain" description="BTB" evidence="2">
    <location>
        <begin position="129"/>
        <end position="198"/>
    </location>
</feature>
<evidence type="ECO:0000313" key="4">
    <source>
        <dbReference type="Proteomes" id="UP001164746"/>
    </source>
</evidence>
<dbReference type="SUPFAM" id="SSF54695">
    <property type="entry name" value="POZ domain"/>
    <property type="match status" value="2"/>
</dbReference>
<evidence type="ECO:0000259" key="2">
    <source>
        <dbReference type="PROSITE" id="PS50097"/>
    </source>
</evidence>
<dbReference type="Proteomes" id="UP001164746">
    <property type="component" value="Chromosome 11"/>
</dbReference>
<evidence type="ECO:0000313" key="3">
    <source>
        <dbReference type="EMBL" id="WAR20178.1"/>
    </source>
</evidence>
<name>A0ABY7FDE7_MYAAR</name>
<dbReference type="EMBL" id="CP111022">
    <property type="protein sequence ID" value="WAR20178.1"/>
    <property type="molecule type" value="Genomic_DNA"/>
</dbReference>
<protein>
    <submittedName>
        <fullName evidence="3">BTBD7-like protein</fullName>
    </submittedName>
</protein>
<proteinExistence type="predicted"/>
<dbReference type="CDD" id="cd18284">
    <property type="entry name" value="BTB2_POZ_BTBD7"/>
    <property type="match status" value="1"/>
</dbReference>
<feature type="compositionally biased region" description="Polar residues" evidence="1">
    <location>
        <begin position="692"/>
        <end position="708"/>
    </location>
</feature>
<dbReference type="SMART" id="SM00225">
    <property type="entry name" value="BTB"/>
    <property type="match status" value="2"/>
</dbReference>
<gene>
    <name evidence="3" type="ORF">MAR_002016</name>
</gene>
<dbReference type="InterPro" id="IPR042345">
    <property type="entry name" value="Btbd7"/>
</dbReference>
<feature type="domain" description="BTB" evidence="2">
    <location>
        <begin position="234"/>
        <end position="334"/>
    </location>
</feature>
<feature type="region of interest" description="Disordered" evidence="1">
    <location>
        <begin position="652"/>
        <end position="728"/>
    </location>
</feature>
<dbReference type="InterPro" id="IPR011333">
    <property type="entry name" value="SKP1/BTB/POZ_sf"/>
</dbReference>
<sequence length="778" mass="87492">MGTNASFPEATQSCAGSPTKLQGLSRLTQSYTVSDSDLSNRDKKKKTSKFATLRKKLTRARRHSKSLDYGKAMRDLVSSWSTHDLASLVQQYESLASLKELCISSNIARSAASTYAQDLSHLYDFKYCTDIEIVYKGVCFPAHRALLCARSPFFRDILSRHHDTYPRVPIKLRTPGVDVVLFSALLHYLYSDSINFEELSENSRVVLTKLATELGMPNPLYQDLRNLLESGDYSDSVLVFTSEPDMNESFSSETGSSEGLSRANLELQCHRAVLAARSPFFRNLLIRRAQCGEDNVDHSQNFCTRIVLDESVIPRRYARVLLHALYLDTVDLSLIMRGSASVCSLSEVQAIVAGRGQMTAVDEAMEIYQIGQFLDIPAISQGCEDVMVEQLSVENLVSVLAWSEEPHGSPWVLRHALHYLREEFLQAGELDVLGAVIRWGEHHLVRRIEKREPNLLSHTAHSVSRKGVKRRDMNDVELRDIMAEVLPLVRMDHVIPYTSEILTGAIRRGLVSVPPTHMLTDETGHTASAWVPGRNNAVYTRPRLFTPYYEEGKSLLEERQSCGQGAGLSRVRPLHMSSIPDTLYMVDDPQYLHHFLSAHPVPLRHVDIVSGTIPAYLDRRAVMYQLHLRVVREFGWPDSTVEVLQNVQYYYNREPPPQRDHPTYADQSYPPLNPRRRPSPPPRQECRHRSQSRQTQHITPASSPTKHYNQGLCEFNSGSDGSEEDFCSGTLTSQRSALSDTMPDIAMATASASQLHLGEENQPDIGDGGAGRHGMLYI</sequence>
<dbReference type="Gene3D" id="3.30.710.10">
    <property type="entry name" value="Potassium Channel Kv1.1, Chain A"/>
    <property type="match status" value="2"/>
</dbReference>
<evidence type="ECO:0000256" key="1">
    <source>
        <dbReference type="SAM" id="MobiDB-lite"/>
    </source>
</evidence>
<dbReference type="InterPro" id="IPR047935">
    <property type="entry name" value="BTBD7_BTB_POZ_second"/>
</dbReference>
<dbReference type="PANTHER" id="PTHR16064:SF3">
    <property type="entry name" value="BTB_POZ DOMAIN-CONTAINING PROTEIN 7"/>
    <property type="match status" value="1"/>
</dbReference>
<dbReference type="InterPro" id="IPR000210">
    <property type="entry name" value="BTB/POZ_dom"/>
</dbReference>